<keyword evidence="1 5" id="KW-0031">Aminopeptidase</keyword>
<feature type="binding site" evidence="5">
    <location>
        <position position="168"/>
    </location>
    <ligand>
        <name>a divalent metal cation</name>
        <dbReference type="ChEBI" id="CHEBI:60240"/>
        <label>1</label>
    </ligand>
</feature>
<dbReference type="FunCoup" id="A0A6P8ZN94">
    <property type="interactions" value="147"/>
</dbReference>
<dbReference type="PANTHER" id="PTHR43330">
    <property type="entry name" value="METHIONINE AMINOPEPTIDASE"/>
    <property type="match status" value="1"/>
</dbReference>
<dbReference type="AlphaFoldDB" id="A0A6P8ZN94"/>
<dbReference type="PANTHER" id="PTHR43330:SF8">
    <property type="entry name" value="METHIONINE AMINOPEPTIDASE 1D, MITOCHONDRIAL"/>
    <property type="match status" value="1"/>
</dbReference>
<evidence type="ECO:0000256" key="5">
    <source>
        <dbReference type="HAMAP-Rule" id="MF_03174"/>
    </source>
</evidence>
<dbReference type="EC" id="3.4.11.18" evidence="6"/>
<evidence type="ECO:0000313" key="8">
    <source>
        <dbReference type="Proteomes" id="UP000515158"/>
    </source>
</evidence>
<dbReference type="GeneID" id="117645719"/>
<dbReference type="Pfam" id="PF00557">
    <property type="entry name" value="Peptidase_M24"/>
    <property type="match status" value="1"/>
</dbReference>
<comment type="cofactor">
    <cofactor evidence="5">
        <name>Co(2+)</name>
        <dbReference type="ChEBI" id="CHEBI:48828"/>
    </cofactor>
    <cofactor evidence="5">
        <name>Zn(2+)</name>
        <dbReference type="ChEBI" id="CHEBI:29105"/>
    </cofactor>
    <cofactor evidence="5">
        <name>Mn(2+)</name>
        <dbReference type="ChEBI" id="CHEBI:29035"/>
    </cofactor>
    <cofactor evidence="5">
        <name>Fe(2+)</name>
        <dbReference type="ChEBI" id="CHEBI:29033"/>
    </cofactor>
    <text evidence="5">Binds 2 divalent metal cations per subunit. Has a high-affinity and a low affinity metal-binding site. The true nature of the physiological cofactor is under debate. The enzyme is active with cobalt, zinc, manganese or divalent iron ions. Most likely, methionine aminopeptidases function as mononuclear Fe(2+)-metalloproteases under physiological conditions, and the catalytically relevant metal-binding site has been assigned to the histidine-containing high-affinity site.</text>
</comment>
<evidence type="ECO:0000256" key="2">
    <source>
        <dbReference type="ARBA" id="ARBA00022670"/>
    </source>
</evidence>
<feature type="binding site" evidence="5">
    <location>
        <position position="179"/>
    </location>
    <ligand>
        <name>a divalent metal cation</name>
        <dbReference type="ChEBI" id="CHEBI:60240"/>
        <label>2</label>
        <note>catalytic</note>
    </ligand>
</feature>
<dbReference type="HAMAP" id="MF_01974">
    <property type="entry name" value="MetAP_1"/>
    <property type="match status" value="1"/>
</dbReference>
<comment type="similarity">
    <text evidence="5">Belongs to the peptidase M24A family. Methionine aminopeptidase type 1 subfamily.</text>
</comment>
<dbReference type="GO" id="GO:0070006">
    <property type="term" value="F:metalloaminopeptidase activity"/>
    <property type="evidence" value="ECO:0007669"/>
    <property type="project" value="UniProtKB-UniRule"/>
</dbReference>
<proteinExistence type="inferred from homology"/>
<dbReference type="SUPFAM" id="SSF55920">
    <property type="entry name" value="Creatinase/aminopeptidase"/>
    <property type="match status" value="1"/>
</dbReference>
<comment type="catalytic activity">
    <reaction evidence="5 6">
        <text>Release of N-terminal amino acids, preferentially methionine, from peptides and arylamides.</text>
        <dbReference type="EC" id="3.4.11.18"/>
    </reaction>
</comment>
<dbReference type="GO" id="GO:0004239">
    <property type="term" value="F:initiator methionyl aminopeptidase activity"/>
    <property type="evidence" value="ECO:0007669"/>
    <property type="project" value="UniProtKB-UniRule"/>
</dbReference>
<dbReference type="InterPro" id="IPR036005">
    <property type="entry name" value="Creatinase/aminopeptidase-like"/>
</dbReference>
<feature type="binding site" evidence="5">
    <location>
        <position position="249"/>
    </location>
    <ligand>
        <name>substrate</name>
    </ligand>
</feature>
<feature type="domain" description="Peptidase M24" evidence="7">
    <location>
        <begin position="86"/>
        <end position="312"/>
    </location>
</feature>
<dbReference type="InterPro" id="IPR001714">
    <property type="entry name" value="Pept_M24_MAP"/>
</dbReference>
<organism evidence="9">
    <name type="scientific">Thrips palmi</name>
    <name type="common">Melon thrips</name>
    <dbReference type="NCBI Taxonomy" id="161013"/>
    <lineage>
        <taxon>Eukaryota</taxon>
        <taxon>Metazoa</taxon>
        <taxon>Ecdysozoa</taxon>
        <taxon>Arthropoda</taxon>
        <taxon>Hexapoda</taxon>
        <taxon>Insecta</taxon>
        <taxon>Pterygota</taxon>
        <taxon>Neoptera</taxon>
        <taxon>Paraneoptera</taxon>
        <taxon>Thysanoptera</taxon>
        <taxon>Terebrantia</taxon>
        <taxon>Thripoidea</taxon>
        <taxon>Thripidae</taxon>
        <taxon>Thrips</taxon>
    </lineage>
</organism>
<keyword evidence="4 5" id="KW-0378">Hydrolase</keyword>
<evidence type="ECO:0000256" key="4">
    <source>
        <dbReference type="ARBA" id="ARBA00022801"/>
    </source>
</evidence>
<dbReference type="CDD" id="cd01086">
    <property type="entry name" value="MetAP1"/>
    <property type="match status" value="1"/>
</dbReference>
<comment type="function">
    <text evidence="6">Cotranslationally removes the N-terminal methionine from nascent proteins. The N-terminal methionine is often cleaved when the second residue in the primary sequence is small and uncharged (Met-Ala-, Cys, Gly, Pro, Ser, Thr, or Val).</text>
</comment>
<feature type="binding site" evidence="5">
    <location>
        <position position="179"/>
    </location>
    <ligand>
        <name>a divalent metal cation</name>
        <dbReference type="ChEBI" id="CHEBI:60240"/>
        <label>1</label>
    </ligand>
</feature>
<name>A0A6P8ZN94_THRPL</name>
<dbReference type="Proteomes" id="UP000515158">
    <property type="component" value="Unplaced"/>
</dbReference>
<keyword evidence="8" id="KW-1185">Reference proteome</keyword>
<accession>A0A6P8ZN94</accession>
<dbReference type="RefSeq" id="XP_034241959.1">
    <property type="nucleotide sequence ID" value="XM_034386068.1"/>
</dbReference>
<feature type="binding site" evidence="5">
    <location>
        <position position="151"/>
    </location>
    <ligand>
        <name>substrate</name>
    </ligand>
</feature>
<dbReference type="OrthoDB" id="3209743at2759"/>
<dbReference type="InterPro" id="IPR002467">
    <property type="entry name" value="Pept_M24A_MAP1"/>
</dbReference>
<dbReference type="GO" id="GO:0006508">
    <property type="term" value="P:proteolysis"/>
    <property type="evidence" value="ECO:0007669"/>
    <property type="project" value="UniProtKB-KW"/>
</dbReference>
<evidence type="ECO:0000259" key="7">
    <source>
        <dbReference type="Pfam" id="PF00557"/>
    </source>
</evidence>
<reference evidence="9" key="1">
    <citation type="submission" date="2025-08" db="UniProtKB">
        <authorList>
            <consortium name="RefSeq"/>
        </authorList>
    </citation>
    <scope>IDENTIFICATION</scope>
    <source>
        <tissue evidence="9">Total insect</tissue>
    </source>
</reference>
<feature type="binding site" evidence="5">
    <location>
        <position position="305"/>
    </location>
    <ligand>
        <name>a divalent metal cation</name>
        <dbReference type="ChEBI" id="CHEBI:60240"/>
        <label>1</label>
    </ligand>
</feature>
<dbReference type="GO" id="GO:0046872">
    <property type="term" value="F:metal ion binding"/>
    <property type="evidence" value="ECO:0007669"/>
    <property type="project" value="UniProtKB-UniRule"/>
</dbReference>
<dbReference type="KEGG" id="tpal:117645719"/>
<keyword evidence="3 5" id="KW-0479">Metal-binding</keyword>
<sequence>MSLNHFRNFHCCKSLSASFKSPSSHLKEFLFGQKIRKYEVVRPGNVTLQKRIVPSHIRKPSYFATGIPTSVPFQIPEAKDQSAIEGVRHASFLAKRVLEEVGKEAKVGVTTDELDAFAHHLIIDADAYPSPLNYKGFPKSICTSVNNVCCHGIPDDRPLEDGDIVNIDVTVYLGGYHGDCSKTFLVGTVDEEGKKLVEVSELCLSKAIEACGPNVPFSIIGSMTEETAINNGFMVFPAILGHGIGSYFHGPPEIYHVCNSYGGKMKPGNTFTIEPAITSGGQQLEILEDGWTVVTADCARSAQCEHTVLITDVGVEVLTELH</sequence>
<feature type="binding site" evidence="5">
    <location>
        <position position="242"/>
    </location>
    <ligand>
        <name>a divalent metal cation</name>
        <dbReference type="ChEBI" id="CHEBI:60240"/>
        <label>2</label>
        <note>catalytic</note>
    </ligand>
</feature>
<dbReference type="Gene3D" id="3.90.230.10">
    <property type="entry name" value="Creatinase/methionine aminopeptidase superfamily"/>
    <property type="match status" value="1"/>
</dbReference>
<gene>
    <name evidence="9" type="primary">LOC117645719</name>
</gene>
<evidence type="ECO:0000256" key="3">
    <source>
        <dbReference type="ARBA" id="ARBA00022723"/>
    </source>
</evidence>
<keyword evidence="2 5" id="KW-0645">Protease</keyword>
<feature type="binding site" evidence="5">
    <location>
        <position position="305"/>
    </location>
    <ligand>
        <name>a divalent metal cation</name>
        <dbReference type="ChEBI" id="CHEBI:60240"/>
        <label>2</label>
        <note>catalytic</note>
    </ligand>
</feature>
<protein>
    <recommendedName>
        <fullName evidence="6">Methionine aminopeptidase</fullName>
        <ecNumber evidence="6">3.4.11.18</ecNumber>
    </recommendedName>
</protein>
<evidence type="ECO:0000313" key="9">
    <source>
        <dbReference type="RefSeq" id="XP_034241959.1"/>
    </source>
</evidence>
<dbReference type="NCBIfam" id="TIGR00500">
    <property type="entry name" value="met_pdase_I"/>
    <property type="match status" value="1"/>
</dbReference>
<dbReference type="InterPro" id="IPR000994">
    <property type="entry name" value="Pept_M24"/>
</dbReference>
<evidence type="ECO:0000256" key="6">
    <source>
        <dbReference type="RuleBase" id="RU003653"/>
    </source>
</evidence>
<feature type="binding site" evidence="5">
    <location>
        <position position="274"/>
    </location>
    <ligand>
        <name>a divalent metal cation</name>
        <dbReference type="ChEBI" id="CHEBI:60240"/>
        <label>2</label>
        <note>catalytic</note>
    </ligand>
</feature>
<dbReference type="PRINTS" id="PR00599">
    <property type="entry name" value="MAPEPTIDASE"/>
</dbReference>
<evidence type="ECO:0000256" key="1">
    <source>
        <dbReference type="ARBA" id="ARBA00022438"/>
    </source>
</evidence>
<dbReference type="InParanoid" id="A0A6P8ZN94"/>